<dbReference type="InterPro" id="IPR011047">
    <property type="entry name" value="Quinoprotein_ADH-like_sf"/>
</dbReference>
<accession>A0ABQ5QSX3</accession>
<evidence type="ECO:0000313" key="1">
    <source>
        <dbReference type="EMBL" id="GLH97708.1"/>
    </source>
</evidence>
<dbReference type="SUPFAM" id="SSF50998">
    <property type="entry name" value="Quinoprotein alcohol dehydrogenase-like"/>
    <property type="match status" value="1"/>
</dbReference>
<dbReference type="Proteomes" id="UP001144280">
    <property type="component" value="Unassembled WGS sequence"/>
</dbReference>
<reference evidence="1" key="1">
    <citation type="submission" date="2022-12" db="EMBL/GenBank/DDBJ databases">
        <title>New Phytohabitans aurantiacus sp. RD004123 nov., an actinomycete isolated from soil.</title>
        <authorList>
            <person name="Triningsih D.W."/>
            <person name="Harunari E."/>
            <person name="Igarashi Y."/>
        </authorList>
    </citation>
    <scope>NUCLEOTIDE SEQUENCE</scope>
    <source>
        <strain evidence="1">RD004123</strain>
    </source>
</reference>
<organism evidence="1 2">
    <name type="scientific">Phytohabitans aurantiacus</name>
    <dbReference type="NCBI Taxonomy" id="3016789"/>
    <lineage>
        <taxon>Bacteria</taxon>
        <taxon>Bacillati</taxon>
        <taxon>Actinomycetota</taxon>
        <taxon>Actinomycetes</taxon>
        <taxon>Micromonosporales</taxon>
        <taxon>Micromonosporaceae</taxon>
    </lineage>
</organism>
<gene>
    <name evidence="1" type="ORF">Pa4123_29830</name>
</gene>
<protein>
    <submittedName>
        <fullName evidence="1">Uncharacterized protein</fullName>
    </submittedName>
</protein>
<dbReference type="Gene3D" id="2.40.128.630">
    <property type="match status" value="1"/>
</dbReference>
<dbReference type="InterPro" id="IPR013431">
    <property type="entry name" value="Delta_60_rpt"/>
</dbReference>
<keyword evidence="2" id="KW-1185">Reference proteome</keyword>
<proteinExistence type="predicted"/>
<evidence type="ECO:0000313" key="2">
    <source>
        <dbReference type="Proteomes" id="UP001144280"/>
    </source>
</evidence>
<name>A0ABQ5QSX3_9ACTN</name>
<sequence>MSTTPNPAPTFNGTVYATAYAGETAYVGGDFTIATFNGRSYTRNRLAAFDVRTGALRAWAPSADARVRAIAVSGTAVYVGGAFGYVSGARRDSLARLDAGTGAVHSFKHSLSGQPYSLSAANGRLYAGGNISSVDGQARSRLAAFSLSTGALDGGWRPNADSTVEAVTATTDRVYVGGKFGAVNGTSQARLAAVHPSSGALDTGFRARPADVVHGLAVNGSAVYAAHGGPGGRVVAYGLDGTSRWNLTMDGDPQAVTVLDGVVYFGGHFDNVCRSARTGYQGECLDGKSRRVKLGAADTGSGTLLSWTANGNGSEGVFAMAVHTSLRKVAAGGAFTAINGSLRERFVQFG</sequence>
<comment type="caution">
    <text evidence="1">The sequence shown here is derived from an EMBL/GenBank/DDBJ whole genome shotgun (WGS) entry which is preliminary data.</text>
</comment>
<dbReference type="Pfam" id="PF17164">
    <property type="entry name" value="DUF5122"/>
    <property type="match status" value="1"/>
</dbReference>
<dbReference type="EMBL" id="BSDI01000012">
    <property type="protein sequence ID" value="GLH97708.1"/>
    <property type="molecule type" value="Genomic_DNA"/>
</dbReference>